<dbReference type="PANTHER" id="PTHR46558:SF13">
    <property type="entry name" value="HTH-TYPE TRANSCRIPTIONAL REGULATOR IMMR"/>
    <property type="match status" value="1"/>
</dbReference>
<dbReference type="InterPro" id="IPR001387">
    <property type="entry name" value="Cro/C1-type_HTH"/>
</dbReference>
<gene>
    <name evidence="4" type="ORF">FC80_GL000921</name>
</gene>
<feature type="transmembrane region" description="Helical" evidence="2">
    <location>
        <begin position="80"/>
        <end position="99"/>
    </location>
</feature>
<evidence type="ECO:0000256" key="1">
    <source>
        <dbReference type="ARBA" id="ARBA00023125"/>
    </source>
</evidence>
<evidence type="ECO:0000313" key="4">
    <source>
        <dbReference type="EMBL" id="KRM90926.1"/>
    </source>
</evidence>
<dbReference type="EMBL" id="AYZE01000014">
    <property type="protein sequence ID" value="KRM90926.1"/>
    <property type="molecule type" value="Genomic_DNA"/>
</dbReference>
<dbReference type="GO" id="GO:0003677">
    <property type="term" value="F:DNA binding"/>
    <property type="evidence" value="ECO:0007669"/>
    <property type="project" value="UniProtKB-KW"/>
</dbReference>
<reference evidence="4 5" key="1">
    <citation type="journal article" date="2015" name="Genome Announc.">
        <title>Expanding the biotechnology potential of lactobacilli through comparative genomics of 213 strains and associated genera.</title>
        <authorList>
            <person name="Sun Z."/>
            <person name="Harris H.M."/>
            <person name="McCann A."/>
            <person name="Guo C."/>
            <person name="Argimon S."/>
            <person name="Zhang W."/>
            <person name="Yang X."/>
            <person name="Jeffery I.B."/>
            <person name="Cooney J.C."/>
            <person name="Kagawa T.F."/>
            <person name="Liu W."/>
            <person name="Song Y."/>
            <person name="Salvetti E."/>
            <person name="Wrobel A."/>
            <person name="Rasinkangas P."/>
            <person name="Parkhill J."/>
            <person name="Rea M.C."/>
            <person name="O'Sullivan O."/>
            <person name="Ritari J."/>
            <person name="Douillard F.P."/>
            <person name="Paul Ross R."/>
            <person name="Yang R."/>
            <person name="Briner A.E."/>
            <person name="Felis G.E."/>
            <person name="de Vos W.M."/>
            <person name="Barrangou R."/>
            <person name="Klaenhammer T.R."/>
            <person name="Caufield P.W."/>
            <person name="Cui Y."/>
            <person name="Zhang H."/>
            <person name="O'Toole P.W."/>
        </authorList>
    </citation>
    <scope>NUCLEOTIDE SEQUENCE [LARGE SCALE GENOMIC DNA]</scope>
    <source>
        <strain evidence="4 5">DSM 21116</strain>
    </source>
</reference>
<organism evidence="4 5">
    <name type="scientific">Liquorilactobacillus cacaonum DSM 21116</name>
    <dbReference type="NCBI Taxonomy" id="1423729"/>
    <lineage>
        <taxon>Bacteria</taxon>
        <taxon>Bacillati</taxon>
        <taxon>Bacillota</taxon>
        <taxon>Bacilli</taxon>
        <taxon>Lactobacillales</taxon>
        <taxon>Lactobacillaceae</taxon>
        <taxon>Liquorilactobacillus</taxon>
    </lineage>
</organism>
<proteinExistence type="predicted"/>
<keyword evidence="2" id="KW-1133">Transmembrane helix</keyword>
<dbReference type="CDD" id="cd00093">
    <property type="entry name" value="HTH_XRE"/>
    <property type="match status" value="1"/>
</dbReference>
<dbReference type="SMART" id="SM00530">
    <property type="entry name" value="HTH_XRE"/>
    <property type="match status" value="1"/>
</dbReference>
<dbReference type="PROSITE" id="PS50943">
    <property type="entry name" value="HTH_CROC1"/>
    <property type="match status" value="1"/>
</dbReference>
<keyword evidence="1" id="KW-0238">DNA-binding</keyword>
<dbReference type="RefSeq" id="WP_057829142.1">
    <property type="nucleotide sequence ID" value="NZ_AYZE01000014.1"/>
</dbReference>
<feature type="domain" description="HTH cro/C1-type" evidence="3">
    <location>
        <begin position="7"/>
        <end position="61"/>
    </location>
</feature>
<dbReference type="PATRIC" id="fig|1423729.3.peg.931"/>
<evidence type="ECO:0000259" key="3">
    <source>
        <dbReference type="PROSITE" id="PS50943"/>
    </source>
</evidence>
<keyword evidence="2" id="KW-0812">Transmembrane</keyword>
<evidence type="ECO:0000256" key="2">
    <source>
        <dbReference type="SAM" id="Phobius"/>
    </source>
</evidence>
<accession>A0A0R2CGT4</accession>
<keyword evidence="2" id="KW-0472">Membrane</keyword>
<dbReference type="SUPFAM" id="SSF47413">
    <property type="entry name" value="lambda repressor-like DNA-binding domains"/>
    <property type="match status" value="1"/>
</dbReference>
<dbReference type="PANTHER" id="PTHR46558">
    <property type="entry name" value="TRACRIPTIONAL REGULATORY PROTEIN-RELATED-RELATED"/>
    <property type="match status" value="1"/>
</dbReference>
<dbReference type="InterPro" id="IPR010982">
    <property type="entry name" value="Lambda_DNA-bd_dom_sf"/>
</dbReference>
<dbReference type="AlphaFoldDB" id="A0A0R2CGT4"/>
<keyword evidence="5" id="KW-1185">Reference proteome</keyword>
<evidence type="ECO:0000313" key="5">
    <source>
        <dbReference type="Proteomes" id="UP000051131"/>
    </source>
</evidence>
<dbReference type="STRING" id="1423729.FC80_GL000921"/>
<dbReference type="Proteomes" id="UP000051131">
    <property type="component" value="Unassembled WGS sequence"/>
</dbReference>
<protein>
    <submittedName>
        <fullName evidence="4">XRE family transcriptional regulator</fullName>
    </submittedName>
</protein>
<sequence length="101" mass="11952">MKFGNRLKKARTELNLTQEQVARDFFITRQTISSWENEKTYPDIASLIKLSDYYHISLDTLLKEYSGMKEYLEKKNVEKALIPVIIILAITNFSFLLYFSY</sequence>
<name>A0A0R2CGT4_9LACO</name>
<comment type="caution">
    <text evidence="4">The sequence shown here is derived from an EMBL/GenBank/DDBJ whole genome shotgun (WGS) entry which is preliminary data.</text>
</comment>
<dbReference type="Gene3D" id="1.10.260.40">
    <property type="entry name" value="lambda repressor-like DNA-binding domains"/>
    <property type="match status" value="1"/>
</dbReference>
<dbReference type="Pfam" id="PF01381">
    <property type="entry name" value="HTH_3"/>
    <property type="match status" value="1"/>
</dbReference>